<reference evidence="1 2" key="1">
    <citation type="submission" date="2015-07" db="EMBL/GenBank/DDBJ databases">
        <authorList>
            <consortium name="Pathogen Informatics"/>
        </authorList>
    </citation>
    <scope>NUCLEOTIDE SEQUENCE [LARGE SCALE GENOMIC DNA]</scope>
    <source>
        <strain evidence="1 2">A316</strain>
    </source>
</reference>
<gene>
    <name evidence="1" type="ORF">ERS013200_01026</name>
</gene>
<dbReference type="Proteomes" id="UP000041770">
    <property type="component" value="Unassembled WGS sequence"/>
</dbReference>
<dbReference type="AlphaFoldDB" id="A0A656AIC6"/>
<evidence type="ECO:0000313" key="2">
    <source>
        <dbReference type="Proteomes" id="UP000041770"/>
    </source>
</evidence>
<dbReference type="EMBL" id="CWQY01000004">
    <property type="protein sequence ID" value="CSC26840.1"/>
    <property type="molecule type" value="Genomic_DNA"/>
</dbReference>
<protein>
    <submittedName>
        <fullName evidence="1">Uncharacterized protein</fullName>
    </submittedName>
</protein>
<evidence type="ECO:0000313" key="1">
    <source>
        <dbReference type="EMBL" id="CSC26840.1"/>
    </source>
</evidence>
<name>A0A656AIC6_VIBCL</name>
<organism evidence="1 2">
    <name type="scientific">Vibrio cholerae</name>
    <dbReference type="NCBI Taxonomy" id="666"/>
    <lineage>
        <taxon>Bacteria</taxon>
        <taxon>Pseudomonadati</taxon>
        <taxon>Pseudomonadota</taxon>
        <taxon>Gammaproteobacteria</taxon>
        <taxon>Vibrionales</taxon>
        <taxon>Vibrionaceae</taxon>
        <taxon>Vibrio</taxon>
    </lineage>
</organism>
<accession>A0A656AIC6</accession>
<proteinExistence type="predicted"/>
<sequence>MPRSNRVQTFNLISNHAIPTAIQSRILEIDCSNRGIAIDSQVRHISHRLNMNVQSSSCSGIGGIGNFW</sequence>